<reference evidence="2 3" key="1">
    <citation type="journal article" date="2018" name="New Phytol.">
        <title>Phylogenomics of Endogonaceae and evolution of mycorrhizas within Mucoromycota.</title>
        <authorList>
            <person name="Chang Y."/>
            <person name="Desiro A."/>
            <person name="Na H."/>
            <person name="Sandor L."/>
            <person name="Lipzen A."/>
            <person name="Clum A."/>
            <person name="Barry K."/>
            <person name="Grigoriev I.V."/>
            <person name="Martin F.M."/>
            <person name="Stajich J.E."/>
            <person name="Smith M.E."/>
            <person name="Bonito G."/>
            <person name="Spatafora J.W."/>
        </authorList>
    </citation>
    <scope>NUCLEOTIDE SEQUENCE [LARGE SCALE GENOMIC DNA]</scope>
    <source>
        <strain evidence="2 3">GMNB39</strain>
    </source>
</reference>
<dbReference type="EMBL" id="RBNI01013763">
    <property type="protein sequence ID" value="RUP25836.1"/>
    <property type="molecule type" value="Genomic_DNA"/>
</dbReference>
<dbReference type="AlphaFoldDB" id="A0A433BHP0"/>
<keyword evidence="1" id="KW-0175">Coiled coil</keyword>
<gene>
    <name evidence="2" type="ORF">BC936DRAFT_138808</name>
</gene>
<name>A0A433BHP0_9FUNG</name>
<accession>A0A433BHP0</accession>
<proteinExistence type="predicted"/>
<protein>
    <submittedName>
        <fullName evidence="2">Uncharacterized protein</fullName>
    </submittedName>
</protein>
<dbReference type="Proteomes" id="UP000268093">
    <property type="component" value="Unassembled WGS sequence"/>
</dbReference>
<comment type="caution">
    <text evidence="2">The sequence shown here is derived from an EMBL/GenBank/DDBJ whole genome shotgun (WGS) entry which is preliminary data.</text>
</comment>
<organism evidence="2 3">
    <name type="scientific">Jimgerdemannia flammicorona</name>
    <dbReference type="NCBI Taxonomy" id="994334"/>
    <lineage>
        <taxon>Eukaryota</taxon>
        <taxon>Fungi</taxon>
        <taxon>Fungi incertae sedis</taxon>
        <taxon>Mucoromycota</taxon>
        <taxon>Mucoromycotina</taxon>
        <taxon>Endogonomycetes</taxon>
        <taxon>Endogonales</taxon>
        <taxon>Endogonaceae</taxon>
        <taxon>Jimgerdemannia</taxon>
    </lineage>
</organism>
<feature type="coiled-coil region" evidence="1">
    <location>
        <begin position="117"/>
        <end position="173"/>
    </location>
</feature>
<keyword evidence="3" id="KW-1185">Reference proteome</keyword>
<evidence type="ECO:0000313" key="2">
    <source>
        <dbReference type="EMBL" id="RUP25836.1"/>
    </source>
</evidence>
<evidence type="ECO:0000313" key="3">
    <source>
        <dbReference type="Proteomes" id="UP000268093"/>
    </source>
</evidence>
<evidence type="ECO:0000256" key="1">
    <source>
        <dbReference type="SAM" id="Coils"/>
    </source>
</evidence>
<sequence length="299" mass="33831">MHKSLICALREQMLFLSIWAISTHFTYVSNLMAQSNTQNDMTAGIKDALNTSIHDSNTQENISTYDLTLMKAKVSKTLKFLGDHKKVNSPAEVELANIMALVDKNYRKLISETVTFAKRYAQEMQRTLEEIDKANQNHKTNFNNQSVKFLISSRNLESKSRSLTTEARALENSKVFALGVGTATAAAVGMGGGALILGGGVVFYHYLLGWCTEKAGGKYYFIYVAYNFSGSVKARFDALKYRELFDVANESSVSLNEIDETLKQLQIFWSPVPINRWRELDDDYRKYVNAFSHLEEHSR</sequence>